<dbReference type="Proteomes" id="UP001060215">
    <property type="component" value="Chromosome 11"/>
</dbReference>
<protein>
    <submittedName>
        <fullName evidence="1">Hydrophobic protein OSR8</fullName>
    </submittedName>
</protein>
<proteinExistence type="predicted"/>
<organism evidence="1 2">
    <name type="scientific">Camellia lanceoleosa</name>
    <dbReference type="NCBI Taxonomy" id="1840588"/>
    <lineage>
        <taxon>Eukaryota</taxon>
        <taxon>Viridiplantae</taxon>
        <taxon>Streptophyta</taxon>
        <taxon>Embryophyta</taxon>
        <taxon>Tracheophyta</taxon>
        <taxon>Spermatophyta</taxon>
        <taxon>Magnoliopsida</taxon>
        <taxon>eudicotyledons</taxon>
        <taxon>Gunneridae</taxon>
        <taxon>Pentapetalae</taxon>
        <taxon>asterids</taxon>
        <taxon>Ericales</taxon>
        <taxon>Theaceae</taxon>
        <taxon>Camellia</taxon>
    </lineage>
</organism>
<gene>
    <name evidence="1" type="ORF">LOK49_LG15G02253</name>
</gene>
<evidence type="ECO:0000313" key="1">
    <source>
        <dbReference type="EMBL" id="KAI7983167.1"/>
    </source>
</evidence>
<sequence length="47" mass="5343">MVVTLVVEFFICLVLTILGYIPGIVYALYAMLCVDRDMTRADYRPLA</sequence>
<keyword evidence="2" id="KW-1185">Reference proteome</keyword>
<name>A0ACC0F4B3_9ERIC</name>
<dbReference type="EMBL" id="CM045768">
    <property type="protein sequence ID" value="KAI7983167.1"/>
    <property type="molecule type" value="Genomic_DNA"/>
</dbReference>
<comment type="caution">
    <text evidence="1">The sequence shown here is derived from an EMBL/GenBank/DDBJ whole genome shotgun (WGS) entry which is preliminary data.</text>
</comment>
<reference evidence="1 2" key="1">
    <citation type="journal article" date="2022" name="Plant J.">
        <title>Chromosome-level genome of Camellia lanceoleosa provides a valuable resource for understanding genome evolution and self-incompatibility.</title>
        <authorList>
            <person name="Gong W."/>
            <person name="Xiao S."/>
            <person name="Wang L."/>
            <person name="Liao Z."/>
            <person name="Chang Y."/>
            <person name="Mo W."/>
            <person name="Hu G."/>
            <person name="Li W."/>
            <person name="Zhao G."/>
            <person name="Zhu H."/>
            <person name="Hu X."/>
            <person name="Ji K."/>
            <person name="Xiang X."/>
            <person name="Song Q."/>
            <person name="Yuan D."/>
            <person name="Jin S."/>
            <person name="Zhang L."/>
        </authorList>
    </citation>
    <scope>NUCLEOTIDE SEQUENCE [LARGE SCALE GENOMIC DNA]</scope>
    <source>
        <strain evidence="1">SQ_2022a</strain>
    </source>
</reference>
<accession>A0ACC0F4B3</accession>
<evidence type="ECO:0000313" key="2">
    <source>
        <dbReference type="Proteomes" id="UP001060215"/>
    </source>
</evidence>